<organism evidence="2 3">
    <name type="scientific">Novosphingobium capsulatum</name>
    <dbReference type="NCBI Taxonomy" id="13688"/>
    <lineage>
        <taxon>Bacteria</taxon>
        <taxon>Pseudomonadati</taxon>
        <taxon>Pseudomonadota</taxon>
        <taxon>Alphaproteobacteria</taxon>
        <taxon>Sphingomonadales</taxon>
        <taxon>Sphingomonadaceae</taxon>
        <taxon>Novosphingobium</taxon>
    </lineage>
</organism>
<dbReference type="InterPro" id="IPR006311">
    <property type="entry name" value="TAT_signal"/>
</dbReference>
<evidence type="ECO:0000256" key="1">
    <source>
        <dbReference type="SAM" id="SignalP"/>
    </source>
</evidence>
<name>A0ABU1MQN1_9SPHN</name>
<dbReference type="InterPro" id="IPR020915">
    <property type="entry name" value="UPF0311"/>
</dbReference>
<comment type="caution">
    <text evidence="2">The sequence shown here is derived from an EMBL/GenBank/DDBJ whole genome shotgun (WGS) entry which is preliminary data.</text>
</comment>
<accession>A0ABU1MQN1</accession>
<dbReference type="Proteomes" id="UP001184150">
    <property type="component" value="Unassembled WGS sequence"/>
</dbReference>
<dbReference type="PANTHER" id="PTHR37315">
    <property type="entry name" value="UPF0311 PROTEIN BLR7842"/>
    <property type="match status" value="1"/>
</dbReference>
<proteinExistence type="predicted"/>
<keyword evidence="1" id="KW-0732">Signal</keyword>
<dbReference type="Gene3D" id="2.40.160.20">
    <property type="match status" value="1"/>
</dbReference>
<gene>
    <name evidence="2" type="ORF">J2792_003462</name>
</gene>
<sequence>MMTLSRRNALGAIGAGLPLAAAATRALAAPVVPPTPLPVPAGAAGHEPSAPPLPPGGVPPIYDKVGLEWVMDILPFCSQPEYMGSAQDQVASDGYRNDVWPIIGGVFQGRGIKGTVIPGGGDFPVVRPDGVVVVDALYRLKTDDGQQIIIHNKGLGYTEQKYRLLPTFEVPGAKYAWLRESVFVATLTFPIPPSIKAPDFGPNANGRLIQVFRMT</sequence>
<reference evidence="2 3" key="1">
    <citation type="submission" date="2023-07" db="EMBL/GenBank/DDBJ databases">
        <title>Sorghum-associated microbial communities from plants grown in Nebraska, USA.</title>
        <authorList>
            <person name="Schachtman D."/>
        </authorList>
    </citation>
    <scope>NUCLEOTIDE SEQUENCE [LARGE SCALE GENOMIC DNA]</scope>
    <source>
        <strain evidence="2 3">DS1027</strain>
    </source>
</reference>
<protein>
    <submittedName>
        <fullName evidence="2">Uncharacterized protein</fullName>
    </submittedName>
</protein>
<dbReference type="EMBL" id="JAVDRD010000010">
    <property type="protein sequence ID" value="MDR6512577.1"/>
    <property type="molecule type" value="Genomic_DNA"/>
</dbReference>
<dbReference type="RefSeq" id="WP_171792830.1">
    <property type="nucleotide sequence ID" value="NZ_JAVDRD010000010.1"/>
</dbReference>
<dbReference type="PROSITE" id="PS51318">
    <property type="entry name" value="TAT"/>
    <property type="match status" value="1"/>
</dbReference>
<dbReference type="Pfam" id="PF11578">
    <property type="entry name" value="DUF3237"/>
    <property type="match status" value="1"/>
</dbReference>
<evidence type="ECO:0000313" key="2">
    <source>
        <dbReference type="EMBL" id="MDR6512577.1"/>
    </source>
</evidence>
<feature type="signal peptide" evidence="1">
    <location>
        <begin position="1"/>
        <end position="28"/>
    </location>
</feature>
<feature type="chain" id="PRO_5046235357" evidence="1">
    <location>
        <begin position="29"/>
        <end position="215"/>
    </location>
</feature>
<keyword evidence="3" id="KW-1185">Reference proteome</keyword>
<dbReference type="PANTHER" id="PTHR37315:SF1">
    <property type="entry name" value="UPF0311 PROTEIN BLR7842"/>
    <property type="match status" value="1"/>
</dbReference>
<evidence type="ECO:0000313" key="3">
    <source>
        <dbReference type="Proteomes" id="UP001184150"/>
    </source>
</evidence>